<keyword evidence="1" id="KW-0812">Transmembrane</keyword>
<keyword evidence="1" id="KW-1133">Transmembrane helix</keyword>
<sequence>MTLMKFRVDPRMAWMIALGAFFAVAIPALLSATTLGGAQFTPVYAGIVALLTGVPGKIGVIVLFAVTMFQVVRGGLGLAGLAFVVALMLANIGAIVDAFFGATLPLAG</sequence>
<proteinExistence type="predicted"/>
<reference evidence="2 3" key="1">
    <citation type="submission" date="2016-10" db="EMBL/GenBank/DDBJ databases">
        <authorList>
            <person name="de Groot N.N."/>
        </authorList>
    </citation>
    <scope>NUCLEOTIDE SEQUENCE [LARGE SCALE GENOMIC DNA]</scope>
    <source>
        <strain evidence="2 3">DSM 15345</strain>
    </source>
</reference>
<protein>
    <submittedName>
        <fullName evidence="2">Uncharacterized protein</fullName>
    </submittedName>
</protein>
<dbReference type="STRING" id="89524.SAMN05444370_11527"/>
<evidence type="ECO:0000313" key="2">
    <source>
        <dbReference type="EMBL" id="SEA86989.1"/>
    </source>
</evidence>
<evidence type="ECO:0000256" key="1">
    <source>
        <dbReference type="SAM" id="Phobius"/>
    </source>
</evidence>
<dbReference type="RefSeq" id="WP_093255401.1">
    <property type="nucleotide sequence ID" value="NZ_FNQM01000015.1"/>
</dbReference>
<accession>A0A1H4EQ53</accession>
<evidence type="ECO:0000313" key="3">
    <source>
        <dbReference type="Proteomes" id="UP000198703"/>
    </source>
</evidence>
<organism evidence="2 3">
    <name type="scientific">Rubrimonas cliftonensis</name>
    <dbReference type="NCBI Taxonomy" id="89524"/>
    <lineage>
        <taxon>Bacteria</taxon>
        <taxon>Pseudomonadati</taxon>
        <taxon>Pseudomonadota</taxon>
        <taxon>Alphaproteobacteria</taxon>
        <taxon>Rhodobacterales</taxon>
        <taxon>Paracoccaceae</taxon>
        <taxon>Rubrimonas</taxon>
    </lineage>
</organism>
<dbReference type="EMBL" id="FNQM01000015">
    <property type="protein sequence ID" value="SEA86989.1"/>
    <property type="molecule type" value="Genomic_DNA"/>
</dbReference>
<feature type="transmembrane region" description="Helical" evidence="1">
    <location>
        <begin position="42"/>
        <end position="66"/>
    </location>
</feature>
<dbReference type="AlphaFoldDB" id="A0A1H4EQ53"/>
<name>A0A1H4EQ53_9RHOB</name>
<keyword evidence="1" id="KW-0472">Membrane</keyword>
<gene>
    <name evidence="2" type="ORF">SAMN05444370_11527</name>
</gene>
<feature type="transmembrane region" description="Helical" evidence="1">
    <location>
        <begin position="78"/>
        <end position="102"/>
    </location>
</feature>
<keyword evidence="3" id="KW-1185">Reference proteome</keyword>
<dbReference type="Proteomes" id="UP000198703">
    <property type="component" value="Unassembled WGS sequence"/>
</dbReference>